<dbReference type="Pfam" id="PF00454">
    <property type="entry name" value="PI3_PI4_kinase"/>
    <property type="match status" value="1"/>
</dbReference>
<comment type="caution">
    <text evidence="4">The sequence shown here is derived from an EMBL/GenBank/DDBJ whole genome shotgun (WGS) entry which is preliminary data.</text>
</comment>
<dbReference type="InterPro" id="IPR000403">
    <property type="entry name" value="PI3/4_kinase_cat_dom"/>
</dbReference>
<keyword evidence="2" id="KW-0418">Kinase</keyword>
<accession>A0ABP0P8F5</accession>
<sequence length="334" mass="37158">MAAFDPPTEADRWEVFWPSELMNLEVGVAVAYQPDACFSKSGQSLLPGEPHFRNLRVQELAKSLDQPVGTAILLPKATGVVPSRAPPRHVARPRHVDMRALNIAGRSFSSAKILREFKTKSRARLVQLEPGQALFVVKFENLSEEYAVMAALRQLNYLWQKSQLCVGQELVQAQTFGIFPLSPGLGLVEVVSESRTLRELSEGVPFNERQWRVVRALNQDSQKLDRLAASVCAYLTSSYVLGIRDGHDDNLMLRRDGRLFRVDFGFAWGRTPEIDAPGIFVPNAVYLALGEGRWRQVVLGCKAALRAVSGSRADKPAWECLGKAIRSLARMEDG</sequence>
<dbReference type="PROSITE" id="PS50290">
    <property type="entry name" value="PI3_4_KINASE_3"/>
    <property type="match status" value="1"/>
</dbReference>
<reference evidence="4 5" key="1">
    <citation type="submission" date="2024-02" db="EMBL/GenBank/DDBJ databases">
        <authorList>
            <person name="Chen Y."/>
            <person name="Shah S."/>
            <person name="Dougan E. K."/>
            <person name="Thang M."/>
            <person name="Chan C."/>
        </authorList>
    </citation>
    <scope>NUCLEOTIDE SEQUENCE [LARGE SCALE GENOMIC DNA]</scope>
</reference>
<dbReference type="InterPro" id="IPR015433">
    <property type="entry name" value="PI3/4_kinase"/>
</dbReference>
<evidence type="ECO:0000256" key="2">
    <source>
        <dbReference type="ARBA" id="ARBA00022777"/>
    </source>
</evidence>
<keyword evidence="1" id="KW-0808">Transferase</keyword>
<dbReference type="PANTHER" id="PTHR10048">
    <property type="entry name" value="PHOSPHATIDYLINOSITOL KINASE"/>
    <property type="match status" value="1"/>
</dbReference>
<dbReference type="SUPFAM" id="SSF56112">
    <property type="entry name" value="Protein kinase-like (PK-like)"/>
    <property type="match status" value="1"/>
</dbReference>
<gene>
    <name evidence="4" type="ORF">CCMP2556_LOCUS35400</name>
</gene>
<evidence type="ECO:0000313" key="5">
    <source>
        <dbReference type="Proteomes" id="UP001642484"/>
    </source>
</evidence>
<dbReference type="Gene3D" id="1.10.1070.11">
    <property type="entry name" value="Phosphatidylinositol 3-/4-kinase, catalytic domain"/>
    <property type="match status" value="1"/>
</dbReference>
<dbReference type="InterPro" id="IPR036940">
    <property type="entry name" value="PI3/4_kinase_cat_sf"/>
</dbReference>
<organism evidence="4 5">
    <name type="scientific">Durusdinium trenchii</name>
    <dbReference type="NCBI Taxonomy" id="1381693"/>
    <lineage>
        <taxon>Eukaryota</taxon>
        <taxon>Sar</taxon>
        <taxon>Alveolata</taxon>
        <taxon>Dinophyceae</taxon>
        <taxon>Suessiales</taxon>
        <taxon>Symbiodiniaceae</taxon>
        <taxon>Durusdinium</taxon>
    </lineage>
</organism>
<evidence type="ECO:0000256" key="1">
    <source>
        <dbReference type="ARBA" id="ARBA00022679"/>
    </source>
</evidence>
<name>A0ABP0P8F5_9DINO</name>
<dbReference type="EMBL" id="CAXAMN010022695">
    <property type="protein sequence ID" value="CAK9071976.1"/>
    <property type="molecule type" value="Genomic_DNA"/>
</dbReference>
<evidence type="ECO:0000259" key="3">
    <source>
        <dbReference type="PROSITE" id="PS50290"/>
    </source>
</evidence>
<dbReference type="Proteomes" id="UP001642484">
    <property type="component" value="Unassembled WGS sequence"/>
</dbReference>
<feature type="domain" description="PI3K/PI4K catalytic" evidence="3">
    <location>
        <begin position="110"/>
        <end position="334"/>
    </location>
</feature>
<evidence type="ECO:0000313" key="4">
    <source>
        <dbReference type="EMBL" id="CAK9071976.1"/>
    </source>
</evidence>
<proteinExistence type="predicted"/>
<dbReference type="PANTHER" id="PTHR10048:SF14">
    <property type="entry name" value="LD28067P"/>
    <property type="match status" value="1"/>
</dbReference>
<protein>
    <recommendedName>
        <fullName evidence="3">PI3K/PI4K catalytic domain-containing protein</fullName>
    </recommendedName>
</protein>
<keyword evidence="5" id="KW-1185">Reference proteome</keyword>
<dbReference type="InterPro" id="IPR011009">
    <property type="entry name" value="Kinase-like_dom_sf"/>
</dbReference>